<dbReference type="EMBL" id="VKKY01000002">
    <property type="protein sequence ID" value="KAA3438400.1"/>
    <property type="molecule type" value="Genomic_DNA"/>
</dbReference>
<name>A0A5B6TGT5_9BACT</name>
<keyword evidence="3" id="KW-1185">Reference proteome</keyword>
<evidence type="ECO:0000256" key="1">
    <source>
        <dbReference type="SAM" id="MobiDB-lite"/>
    </source>
</evidence>
<protein>
    <submittedName>
        <fullName evidence="2">Uncharacterized protein</fullName>
    </submittedName>
</protein>
<dbReference type="AlphaFoldDB" id="A0A5B6TGT5"/>
<accession>A0A5B6TGT5</accession>
<organism evidence="2 3">
    <name type="scientific">Rufibacter hautae</name>
    <dbReference type="NCBI Taxonomy" id="2595005"/>
    <lineage>
        <taxon>Bacteria</taxon>
        <taxon>Pseudomonadati</taxon>
        <taxon>Bacteroidota</taxon>
        <taxon>Cytophagia</taxon>
        <taxon>Cytophagales</taxon>
        <taxon>Hymenobacteraceae</taxon>
        <taxon>Rufibacter</taxon>
    </lineage>
</organism>
<comment type="caution">
    <text evidence="2">The sequence shown here is derived from an EMBL/GenBank/DDBJ whole genome shotgun (WGS) entry which is preliminary data.</text>
</comment>
<evidence type="ECO:0000313" key="3">
    <source>
        <dbReference type="Proteomes" id="UP000324133"/>
    </source>
</evidence>
<feature type="region of interest" description="Disordered" evidence="1">
    <location>
        <begin position="1"/>
        <end position="36"/>
    </location>
</feature>
<proteinExistence type="predicted"/>
<dbReference type="Proteomes" id="UP000324133">
    <property type="component" value="Unassembled WGS sequence"/>
</dbReference>
<evidence type="ECO:0000313" key="2">
    <source>
        <dbReference type="EMBL" id="KAA3438400.1"/>
    </source>
</evidence>
<gene>
    <name evidence="2" type="ORF">FOA19_14260</name>
</gene>
<reference evidence="2 3" key="1">
    <citation type="submission" date="2019-07" db="EMBL/GenBank/DDBJ databases">
        <title>Rufibacter sp. nov., isolated from lake sediment.</title>
        <authorList>
            <person name="Qu J.-H."/>
        </authorList>
    </citation>
    <scope>NUCLEOTIDE SEQUENCE [LARGE SCALE GENOMIC DNA]</scope>
    <source>
        <strain evidence="2 3">NBS58-1</strain>
    </source>
</reference>
<sequence>MVPFLHAKQGKEEGTGIPGTRIPNVRQQAGNSKREMRRCTISKEKFAVRFTIDLSKTGLKQYQSVAFICQFAAIG</sequence>